<proteinExistence type="predicted"/>
<comment type="caution">
    <text evidence="1">The sequence shown here is derived from an EMBL/GenBank/DDBJ whole genome shotgun (WGS) entry which is preliminary data.</text>
</comment>
<reference evidence="1 2" key="1">
    <citation type="journal article" date="2019" name="Int. J. Syst. Evol. Microbiol.">
        <title>The Global Catalogue of Microorganisms (GCM) 10K type strain sequencing project: providing services to taxonomists for standard genome sequencing and annotation.</title>
        <authorList>
            <consortium name="The Broad Institute Genomics Platform"/>
            <consortium name="The Broad Institute Genome Sequencing Center for Infectious Disease"/>
            <person name="Wu L."/>
            <person name="Ma J."/>
        </authorList>
    </citation>
    <scope>NUCLEOTIDE SEQUENCE [LARGE SCALE GENOMIC DNA]</scope>
    <source>
        <strain evidence="1 2">JCM 15628</strain>
    </source>
</reference>
<sequence>MTGRKACRVRRAVIGTNHAGGLLLRPDGKLTRRWDDLPALVDPWRELATAAE</sequence>
<evidence type="ECO:0000313" key="2">
    <source>
        <dbReference type="Proteomes" id="UP001500013"/>
    </source>
</evidence>
<evidence type="ECO:0000313" key="1">
    <source>
        <dbReference type="EMBL" id="GAA1984613.1"/>
    </source>
</evidence>
<protein>
    <submittedName>
        <fullName evidence="1">Uncharacterized protein</fullName>
    </submittedName>
</protein>
<keyword evidence="2" id="KW-1185">Reference proteome</keyword>
<dbReference type="EMBL" id="BAAAPU010000008">
    <property type="protein sequence ID" value="GAA1984613.1"/>
    <property type="molecule type" value="Genomic_DNA"/>
</dbReference>
<accession>A0ABN2SD00</accession>
<gene>
    <name evidence="1" type="ORF">GCM10009817_27530</name>
</gene>
<dbReference type="Proteomes" id="UP001500013">
    <property type="component" value="Unassembled WGS sequence"/>
</dbReference>
<name>A0ABN2SD00_9MICO</name>
<organism evidence="1 2">
    <name type="scientific">Terrabacter lapilli</name>
    <dbReference type="NCBI Taxonomy" id="436231"/>
    <lineage>
        <taxon>Bacteria</taxon>
        <taxon>Bacillati</taxon>
        <taxon>Actinomycetota</taxon>
        <taxon>Actinomycetes</taxon>
        <taxon>Micrococcales</taxon>
        <taxon>Intrasporangiaceae</taxon>
        <taxon>Terrabacter</taxon>
    </lineage>
</organism>